<evidence type="ECO:0000313" key="1">
    <source>
        <dbReference type="EMBL" id="MFC6867929.1"/>
    </source>
</evidence>
<accession>A0ABW2C1H7</accession>
<proteinExistence type="predicted"/>
<gene>
    <name evidence="1" type="ORF">ACFQGD_12295</name>
</gene>
<keyword evidence="2" id="KW-1185">Reference proteome</keyword>
<evidence type="ECO:0000313" key="2">
    <source>
        <dbReference type="Proteomes" id="UP001596337"/>
    </source>
</evidence>
<organism evidence="1 2">
    <name type="scientific">Haloechinothrix salitolerans</name>
    <dbReference type="NCBI Taxonomy" id="926830"/>
    <lineage>
        <taxon>Bacteria</taxon>
        <taxon>Bacillati</taxon>
        <taxon>Actinomycetota</taxon>
        <taxon>Actinomycetes</taxon>
        <taxon>Pseudonocardiales</taxon>
        <taxon>Pseudonocardiaceae</taxon>
        <taxon>Haloechinothrix</taxon>
    </lineage>
</organism>
<dbReference type="EMBL" id="JBHSXX010000001">
    <property type="protein sequence ID" value="MFC6867929.1"/>
    <property type="molecule type" value="Genomic_DNA"/>
</dbReference>
<dbReference type="InterPro" id="IPR036390">
    <property type="entry name" value="WH_DNA-bd_sf"/>
</dbReference>
<reference evidence="2" key="1">
    <citation type="journal article" date="2019" name="Int. J. Syst. Evol. Microbiol.">
        <title>The Global Catalogue of Microorganisms (GCM) 10K type strain sequencing project: providing services to taxonomists for standard genome sequencing and annotation.</title>
        <authorList>
            <consortium name="The Broad Institute Genomics Platform"/>
            <consortium name="The Broad Institute Genome Sequencing Center for Infectious Disease"/>
            <person name="Wu L."/>
            <person name="Ma J."/>
        </authorList>
    </citation>
    <scope>NUCLEOTIDE SEQUENCE [LARGE SCALE GENOMIC DNA]</scope>
    <source>
        <strain evidence="2">KCTC 32255</strain>
    </source>
</reference>
<name>A0ABW2C1H7_9PSEU</name>
<dbReference type="Proteomes" id="UP001596337">
    <property type="component" value="Unassembled WGS sequence"/>
</dbReference>
<comment type="caution">
    <text evidence="1">The sequence shown here is derived from an EMBL/GenBank/DDBJ whole genome shotgun (WGS) entry which is preliminary data.</text>
</comment>
<sequence>MTPDERHEIDTSPDWTDDGQIVWFLEQRTEGNELASGTDIANALRVQPSMISWRLRRIAENGRISSRKVGRRELWGTPEHLQRLRAEELRQQRQAEAQRAATEQHIRERNNQLAGIRRQLKEVVTERGIDVTSLGQVFGTSGQEAQPDVLCLSTQDPAAAEWLLGRLRRPAPQESAPNDEEWAVFWEQLEELLSPLAEAGWLDDVEASFGEYDHEAGPILSTVMHRTCMTMAVEYRPVDNSLELQPFDSDDNPPLFSVLDEPVVIALPDNMSQRERAIRERAGELGLLDATRVELTEGSVVSTGELVRWQFHEWLFEPAAGGRGIRVEQLLRELDDDRHFSSFIPLLLGMFAVGVLPDVVPDTAALGIAAWCWRNETAVEDHHLPSDVLMARVNMAVTEAIQPNVDPFDGVDWDGVRQALTNPALALPDGRRIADLFGEG</sequence>
<dbReference type="RefSeq" id="WP_345396172.1">
    <property type="nucleotide sequence ID" value="NZ_BAABLA010000025.1"/>
</dbReference>
<dbReference type="SUPFAM" id="SSF46785">
    <property type="entry name" value="Winged helix' DNA-binding domain"/>
    <property type="match status" value="1"/>
</dbReference>
<protein>
    <submittedName>
        <fullName evidence="1">Helix-turn-helix domain-containing protein</fullName>
    </submittedName>
</protein>